<protein>
    <submittedName>
        <fullName evidence="2">Uncharacterized protein</fullName>
    </submittedName>
</protein>
<feature type="transmembrane region" description="Helical" evidence="1">
    <location>
        <begin position="6"/>
        <end position="31"/>
    </location>
</feature>
<evidence type="ECO:0000313" key="3">
    <source>
        <dbReference type="Proteomes" id="UP001304683"/>
    </source>
</evidence>
<evidence type="ECO:0000313" key="2">
    <source>
        <dbReference type="EMBL" id="WPD18183.1"/>
    </source>
</evidence>
<keyword evidence="1" id="KW-1133">Transmembrane helix</keyword>
<accession>A0ABZ0QP42</accession>
<keyword evidence="3" id="KW-1185">Reference proteome</keyword>
<evidence type="ECO:0000256" key="1">
    <source>
        <dbReference type="SAM" id="Phobius"/>
    </source>
</evidence>
<gene>
    <name evidence="2" type="ORF">Q5761_07230</name>
</gene>
<organism evidence="2 3">
    <name type="scientific">Thermaerobacter composti</name>
    <dbReference type="NCBI Taxonomy" id="554949"/>
    <lineage>
        <taxon>Bacteria</taxon>
        <taxon>Bacillati</taxon>
        <taxon>Bacillota</taxon>
        <taxon>Clostridia</taxon>
        <taxon>Eubacteriales</taxon>
        <taxon>Clostridiales Family XVII. Incertae Sedis</taxon>
        <taxon>Thermaerobacter</taxon>
    </lineage>
</organism>
<dbReference type="Proteomes" id="UP001304683">
    <property type="component" value="Chromosome"/>
</dbReference>
<keyword evidence="1" id="KW-0472">Membrane</keyword>
<dbReference type="RefSeq" id="WP_318750038.1">
    <property type="nucleotide sequence ID" value="NZ_CP132508.1"/>
</dbReference>
<proteinExistence type="predicted"/>
<keyword evidence="1" id="KW-0812">Transmembrane</keyword>
<name>A0ABZ0QP42_9FIRM</name>
<feature type="transmembrane region" description="Helical" evidence="1">
    <location>
        <begin position="52"/>
        <end position="75"/>
    </location>
</feature>
<dbReference type="EMBL" id="CP132508">
    <property type="protein sequence ID" value="WPD18183.1"/>
    <property type="molecule type" value="Genomic_DNA"/>
</dbReference>
<reference evidence="2 3" key="1">
    <citation type="submission" date="2023-08" db="EMBL/GenBank/DDBJ databases">
        <title>Genome sequence of Thermaerobacter compostii strain Ins1, a spore-forming filamentous bacterium isolated from a deep geothermal reservoir.</title>
        <authorList>
            <person name="Bregnard D."/>
            <person name="Gonzalez D."/>
            <person name="Junier P."/>
        </authorList>
    </citation>
    <scope>NUCLEOTIDE SEQUENCE [LARGE SCALE GENOMIC DNA]</scope>
    <source>
        <strain evidence="2 3">Ins1</strain>
    </source>
</reference>
<sequence length="79" mass="8221">MTPWMATMALVAEVAEPVTAAIFLVCGLFLLEVEARSPALDPGCRRLARGVGWAYVGVAAIIAALLLLGIVPWGVARSG</sequence>